<accession>A0A3Q9QWR5</accession>
<dbReference type="InterPro" id="IPR029063">
    <property type="entry name" value="SAM-dependent_MTases_sf"/>
</dbReference>
<protein>
    <submittedName>
        <fullName evidence="2">SAM-dependent methyltransferase</fullName>
    </submittedName>
</protein>
<dbReference type="KEGG" id="nmk:CHR53_13805"/>
<reference evidence="2 3" key="1">
    <citation type="submission" date="2017-07" db="EMBL/GenBank/DDBJ databases">
        <title>The complete genome sequence of Bacillus mesonae strain H20-5, an efficient strain improving plant abiotic stress resistance.</title>
        <authorList>
            <person name="Kim S.Y."/>
            <person name="Song H."/>
            <person name="Sang M.K."/>
            <person name="Weon H.-Y."/>
            <person name="Song J."/>
        </authorList>
    </citation>
    <scope>NUCLEOTIDE SEQUENCE [LARGE SCALE GENOMIC DNA]</scope>
    <source>
        <strain evidence="2 3">H20-5</strain>
    </source>
</reference>
<dbReference type="GO" id="GO:0008757">
    <property type="term" value="F:S-adenosylmethionine-dependent methyltransferase activity"/>
    <property type="evidence" value="ECO:0007669"/>
    <property type="project" value="InterPro"/>
</dbReference>
<dbReference type="STRING" id="1193713.GCA_001636315_05198"/>
<evidence type="ECO:0000313" key="2">
    <source>
        <dbReference type="EMBL" id="AZU62274.1"/>
    </source>
</evidence>
<dbReference type="AlphaFoldDB" id="A0A3Q9QWR5"/>
<feature type="domain" description="Methyltransferase type 11" evidence="1">
    <location>
        <begin position="37"/>
        <end position="130"/>
    </location>
</feature>
<proteinExistence type="predicted"/>
<sequence>MNRHFAFWYDFFMRPLEKRKFKRIRIELLSNATGQVLELGSGTGVNFPFYQTADTVTAVEPSEQMMEQSFSKIKQSKIPIKVVQASAEALPFEDGHFDTIVATLVFCTIPNPEKAIMEMKRVCKPGGKILLFEHVKMKNRFLASLQEMLTPFWKKICDGCCLNRNTIKLLETHGIAITKVQKYYGDLFVYVESVNQ</sequence>
<dbReference type="Gene3D" id="3.40.50.150">
    <property type="entry name" value="Vaccinia Virus protein VP39"/>
    <property type="match status" value="1"/>
</dbReference>
<dbReference type="InterPro" id="IPR013216">
    <property type="entry name" value="Methyltransf_11"/>
</dbReference>
<dbReference type="Pfam" id="PF08241">
    <property type="entry name" value="Methyltransf_11"/>
    <property type="match status" value="1"/>
</dbReference>
<evidence type="ECO:0000259" key="1">
    <source>
        <dbReference type="Pfam" id="PF08241"/>
    </source>
</evidence>
<organism evidence="2 3">
    <name type="scientific">Neobacillus mesonae</name>
    <dbReference type="NCBI Taxonomy" id="1193713"/>
    <lineage>
        <taxon>Bacteria</taxon>
        <taxon>Bacillati</taxon>
        <taxon>Bacillota</taxon>
        <taxon>Bacilli</taxon>
        <taxon>Bacillales</taxon>
        <taxon>Bacillaceae</taxon>
        <taxon>Neobacillus</taxon>
    </lineage>
</organism>
<dbReference type="PANTHER" id="PTHR45036:SF1">
    <property type="entry name" value="METHYLTRANSFERASE LIKE 7A"/>
    <property type="match status" value="1"/>
</dbReference>
<gene>
    <name evidence="2" type="ORF">CHR53_13805</name>
</gene>
<dbReference type="OrthoDB" id="9772751at2"/>
<evidence type="ECO:0000313" key="3">
    <source>
        <dbReference type="Proteomes" id="UP000282892"/>
    </source>
</evidence>
<dbReference type="PANTHER" id="PTHR45036">
    <property type="entry name" value="METHYLTRANSFERASE LIKE 7B"/>
    <property type="match status" value="1"/>
</dbReference>
<dbReference type="RefSeq" id="WP_127486988.1">
    <property type="nucleotide sequence ID" value="NZ_CP022572.1"/>
</dbReference>
<dbReference type="Proteomes" id="UP000282892">
    <property type="component" value="Chromosome"/>
</dbReference>
<dbReference type="GO" id="GO:0032259">
    <property type="term" value="P:methylation"/>
    <property type="evidence" value="ECO:0007669"/>
    <property type="project" value="UniProtKB-KW"/>
</dbReference>
<keyword evidence="3" id="KW-1185">Reference proteome</keyword>
<dbReference type="SUPFAM" id="SSF53335">
    <property type="entry name" value="S-adenosyl-L-methionine-dependent methyltransferases"/>
    <property type="match status" value="1"/>
</dbReference>
<dbReference type="InterPro" id="IPR052356">
    <property type="entry name" value="Thiol_S-MT"/>
</dbReference>
<dbReference type="CDD" id="cd02440">
    <property type="entry name" value="AdoMet_MTases"/>
    <property type="match status" value="1"/>
</dbReference>
<name>A0A3Q9QWR5_9BACI</name>
<keyword evidence="2" id="KW-0489">Methyltransferase</keyword>
<keyword evidence="2" id="KW-0808">Transferase</keyword>
<dbReference type="EMBL" id="CP022572">
    <property type="protein sequence ID" value="AZU62274.1"/>
    <property type="molecule type" value="Genomic_DNA"/>
</dbReference>